<dbReference type="SUPFAM" id="SSF48371">
    <property type="entry name" value="ARM repeat"/>
    <property type="match status" value="2"/>
</dbReference>
<dbReference type="InterPro" id="IPR016024">
    <property type="entry name" value="ARM-type_fold"/>
</dbReference>
<accession>A0A8J3KK01</accession>
<dbReference type="Proteomes" id="UP000630887">
    <property type="component" value="Unassembled WGS sequence"/>
</dbReference>
<reference evidence="1 2" key="1">
    <citation type="submission" date="2021-01" db="EMBL/GenBank/DDBJ databases">
        <title>Whole genome shotgun sequence of Catellatospora coxensis NBRC 107359.</title>
        <authorList>
            <person name="Komaki H."/>
            <person name="Tamura T."/>
        </authorList>
    </citation>
    <scope>NUCLEOTIDE SEQUENCE [LARGE SCALE GENOMIC DNA]</scope>
    <source>
        <strain evidence="1 2">NBRC 107359</strain>
    </source>
</reference>
<dbReference type="Gene3D" id="1.25.10.10">
    <property type="entry name" value="Leucine-rich Repeat Variant"/>
    <property type="match status" value="2"/>
</dbReference>
<evidence type="ECO:0000313" key="1">
    <source>
        <dbReference type="EMBL" id="GIG04028.1"/>
    </source>
</evidence>
<evidence type="ECO:0000313" key="2">
    <source>
        <dbReference type="Proteomes" id="UP000630887"/>
    </source>
</evidence>
<comment type="caution">
    <text evidence="1">The sequence shown here is derived from an EMBL/GenBank/DDBJ whole genome shotgun (WGS) entry which is preliminary data.</text>
</comment>
<keyword evidence="2" id="KW-1185">Reference proteome</keyword>
<sequence length="682" mass="72563">MMDVVDLFDGVDEIRWGRMRHAYGPAVEVPELLRDLADADRAVRETALDAMYGGVHHQGDVYACTIAAIPFLLRIAADAGRPGRADVIELLASIGGADDPEPRTGLYRRARQAVAAAYPLWSALAHDPDPQVRAAVPGVLPVCAEQATDCVGLLRDRFAVEEDPRVRVAIVEAAAEFAHRGTATQPTSAWLADLLAHDEDVQVRVTALAASTRLPAQPGLPPVQVQTALELLDAVYTRGTPVADPAGFTTDTLVGSVRRLREVSAAGRRAPQAGQLVRAISDGLADRVADRIALLSALLAEPDWERRVDAVFPTGNLVDGWRGSYEQIVALIGDRLHDDHPELRPRATQVLQNLGELARPAADPLFAGLSRSQRVASSSTMSGQLPWVVEWGQALPTVGPALKALAGTGDPRALPMLQWALEQDELPRDVGQLIAGYGEQAAHLLPAVRHRLREMRDDGRRDNLAYAVGAMGPAAADAVPDLVKLPASSAVLRALVLIGPAAAEAMPWLREQVTAADRPIAAVAAEALHAVGGDVAGASAVYDRLLAGDVYDQRAAADGLGRMGRQAASYAGRLRKLLRRKDPHGWLGLGAARALWQVAGETSSVTPVLERVWAANPHTRTAIAQVWSDMGRAAAGAEPLLEAELGRARRHNAVEGGYSSAQVVDDERLLRACRAALTAVAG</sequence>
<gene>
    <name evidence="1" type="ORF">Cco03nite_07280</name>
</gene>
<protein>
    <recommendedName>
        <fullName evidence="3">HEAT repeat protein</fullName>
    </recommendedName>
</protein>
<name>A0A8J3KK01_9ACTN</name>
<dbReference type="AlphaFoldDB" id="A0A8J3KK01"/>
<dbReference type="EMBL" id="BONI01000004">
    <property type="protein sequence ID" value="GIG04028.1"/>
    <property type="molecule type" value="Genomic_DNA"/>
</dbReference>
<organism evidence="1 2">
    <name type="scientific">Catellatospora coxensis</name>
    <dbReference type="NCBI Taxonomy" id="310354"/>
    <lineage>
        <taxon>Bacteria</taxon>
        <taxon>Bacillati</taxon>
        <taxon>Actinomycetota</taxon>
        <taxon>Actinomycetes</taxon>
        <taxon>Micromonosporales</taxon>
        <taxon>Micromonosporaceae</taxon>
        <taxon>Catellatospora</taxon>
    </lineage>
</organism>
<evidence type="ECO:0008006" key="3">
    <source>
        <dbReference type="Google" id="ProtNLM"/>
    </source>
</evidence>
<proteinExistence type="predicted"/>
<dbReference type="InterPro" id="IPR011989">
    <property type="entry name" value="ARM-like"/>
</dbReference>